<organism evidence="1 2">
    <name type="scientific">Amanita muscaria (strain Koide BX008)</name>
    <dbReference type="NCBI Taxonomy" id="946122"/>
    <lineage>
        <taxon>Eukaryota</taxon>
        <taxon>Fungi</taxon>
        <taxon>Dikarya</taxon>
        <taxon>Basidiomycota</taxon>
        <taxon>Agaricomycotina</taxon>
        <taxon>Agaricomycetes</taxon>
        <taxon>Agaricomycetidae</taxon>
        <taxon>Agaricales</taxon>
        <taxon>Pluteineae</taxon>
        <taxon>Amanitaceae</taxon>
        <taxon>Amanita</taxon>
    </lineage>
</organism>
<dbReference type="InParanoid" id="A0A0C2WKP1"/>
<dbReference type="HOGENOM" id="CLU_3049826_0_0_1"/>
<evidence type="ECO:0000313" key="2">
    <source>
        <dbReference type="Proteomes" id="UP000054549"/>
    </source>
</evidence>
<name>A0A0C2WKP1_AMAMK</name>
<keyword evidence="2" id="KW-1185">Reference proteome</keyword>
<sequence length="54" mass="6185">MTDVLCSLSLYLCRITVIIAKTLDGIKYFPFLEVVHVRVRQFKTSISLVTRAPK</sequence>
<dbReference type="EMBL" id="KN818402">
    <property type="protein sequence ID" value="KIL56743.1"/>
    <property type="molecule type" value="Genomic_DNA"/>
</dbReference>
<protein>
    <submittedName>
        <fullName evidence="1">Uncharacterized protein</fullName>
    </submittedName>
</protein>
<evidence type="ECO:0000313" key="1">
    <source>
        <dbReference type="EMBL" id="KIL56743.1"/>
    </source>
</evidence>
<proteinExistence type="predicted"/>
<gene>
    <name evidence="1" type="ORF">M378DRAFT_453975</name>
</gene>
<accession>A0A0C2WKP1</accession>
<dbReference type="Proteomes" id="UP000054549">
    <property type="component" value="Unassembled WGS sequence"/>
</dbReference>
<reference evidence="1 2" key="1">
    <citation type="submission" date="2014-04" db="EMBL/GenBank/DDBJ databases">
        <title>Evolutionary Origins and Diversification of the Mycorrhizal Mutualists.</title>
        <authorList>
            <consortium name="DOE Joint Genome Institute"/>
            <consortium name="Mycorrhizal Genomics Consortium"/>
            <person name="Kohler A."/>
            <person name="Kuo A."/>
            <person name="Nagy L.G."/>
            <person name="Floudas D."/>
            <person name="Copeland A."/>
            <person name="Barry K.W."/>
            <person name="Cichocki N."/>
            <person name="Veneault-Fourrey C."/>
            <person name="LaButti K."/>
            <person name="Lindquist E.A."/>
            <person name="Lipzen A."/>
            <person name="Lundell T."/>
            <person name="Morin E."/>
            <person name="Murat C."/>
            <person name="Riley R."/>
            <person name="Ohm R."/>
            <person name="Sun H."/>
            <person name="Tunlid A."/>
            <person name="Henrissat B."/>
            <person name="Grigoriev I.V."/>
            <person name="Hibbett D.S."/>
            <person name="Martin F."/>
        </authorList>
    </citation>
    <scope>NUCLEOTIDE SEQUENCE [LARGE SCALE GENOMIC DNA]</scope>
    <source>
        <strain evidence="1 2">Koide BX008</strain>
    </source>
</reference>
<dbReference type="AlphaFoldDB" id="A0A0C2WKP1"/>